<evidence type="ECO:0000256" key="1">
    <source>
        <dbReference type="PIRSR" id="PIRSR016487-1"/>
    </source>
</evidence>
<name>A0A3D5J2U3_9FLAO</name>
<dbReference type="PANTHER" id="PTHR40114:SF1">
    <property type="entry name" value="SLR0698 PROTEIN"/>
    <property type="match status" value="1"/>
</dbReference>
<evidence type="ECO:0000259" key="2">
    <source>
        <dbReference type="PROSITE" id="PS51707"/>
    </source>
</evidence>
<feature type="active site" description="Proton acceptor" evidence="1">
    <location>
        <position position="29"/>
    </location>
</feature>
<dbReference type="InterPro" id="IPR033469">
    <property type="entry name" value="CYTH-like_dom_sf"/>
</dbReference>
<dbReference type="PROSITE" id="PS51707">
    <property type="entry name" value="CYTH"/>
    <property type="match status" value="1"/>
</dbReference>
<dbReference type="AlphaFoldDB" id="A0A3D5J2U3"/>
<comment type="caution">
    <text evidence="3">The sequence shown here is derived from an EMBL/GenBank/DDBJ whole genome shotgun (WGS) entry which is preliminary data.</text>
</comment>
<dbReference type="InterPro" id="IPR023577">
    <property type="entry name" value="CYTH_domain"/>
</dbReference>
<dbReference type="Pfam" id="PF01928">
    <property type="entry name" value="CYTH"/>
    <property type="match status" value="1"/>
</dbReference>
<dbReference type="PIRSF" id="PIRSF016487">
    <property type="entry name" value="CYTH_UCP016487"/>
    <property type="match status" value="1"/>
</dbReference>
<organism evidence="3 4">
    <name type="scientific">Zunongwangia profunda</name>
    <dbReference type="NCBI Taxonomy" id="398743"/>
    <lineage>
        <taxon>Bacteria</taxon>
        <taxon>Pseudomonadati</taxon>
        <taxon>Bacteroidota</taxon>
        <taxon>Flavobacteriia</taxon>
        <taxon>Flavobacteriales</taxon>
        <taxon>Flavobacteriaceae</taxon>
        <taxon>Zunongwangia</taxon>
    </lineage>
</organism>
<accession>A0A3D5J2U3</accession>
<sequence>MGKEIERKFLVDQSSLPNDINGIEYSQSYISINESGVVRVRIKEEAAVLTIKSGGLGISRDEFEYEIPLEDARALQHIFNNEIIYKTRYNIIYKGKKWEVDQFHKQNKGLWIAEIELESEEESFDVPKWVLEEVTGDEKYYNSNLSKHPYNSWQE</sequence>
<dbReference type="PANTHER" id="PTHR40114">
    <property type="entry name" value="SLR0698 PROTEIN"/>
    <property type="match status" value="1"/>
</dbReference>
<reference evidence="3 4" key="1">
    <citation type="journal article" date="2018" name="Nat. Biotechnol.">
        <title>A standardized bacterial taxonomy based on genome phylogeny substantially revises the tree of life.</title>
        <authorList>
            <person name="Parks D.H."/>
            <person name="Chuvochina M."/>
            <person name="Waite D.W."/>
            <person name="Rinke C."/>
            <person name="Skarshewski A."/>
            <person name="Chaumeil P.A."/>
            <person name="Hugenholtz P."/>
        </authorList>
    </citation>
    <scope>NUCLEOTIDE SEQUENCE [LARGE SCALE GENOMIC DNA]</scope>
    <source>
        <strain evidence="3">UBA9359</strain>
    </source>
</reference>
<dbReference type="EMBL" id="DPMF01000354">
    <property type="protein sequence ID" value="HCV82429.1"/>
    <property type="molecule type" value="Genomic_DNA"/>
</dbReference>
<protein>
    <submittedName>
        <fullName evidence="3">Adenylate cyclase</fullName>
    </submittedName>
</protein>
<dbReference type="SMART" id="SM01118">
    <property type="entry name" value="CYTH"/>
    <property type="match status" value="1"/>
</dbReference>
<dbReference type="Proteomes" id="UP000264330">
    <property type="component" value="Unassembled WGS sequence"/>
</dbReference>
<dbReference type="CDD" id="cd07891">
    <property type="entry name" value="CYTH-like_CthTTM-like_1"/>
    <property type="match status" value="1"/>
</dbReference>
<dbReference type="Gene3D" id="2.40.320.10">
    <property type="entry name" value="Hypothetical Protein Pfu-838710-001"/>
    <property type="match status" value="1"/>
</dbReference>
<dbReference type="SUPFAM" id="SSF55154">
    <property type="entry name" value="CYTH-like phosphatases"/>
    <property type="match status" value="1"/>
</dbReference>
<evidence type="ECO:0000313" key="3">
    <source>
        <dbReference type="EMBL" id="HCV82429.1"/>
    </source>
</evidence>
<dbReference type="InterPro" id="IPR012042">
    <property type="entry name" value="NeuTTM/CthTTM-like"/>
</dbReference>
<proteinExistence type="predicted"/>
<evidence type="ECO:0000313" key="4">
    <source>
        <dbReference type="Proteomes" id="UP000264330"/>
    </source>
</evidence>
<feature type="domain" description="CYTH" evidence="2">
    <location>
        <begin position="2"/>
        <end position="147"/>
    </location>
</feature>
<gene>
    <name evidence="3" type="ORF">DGQ38_15410</name>
</gene>